<dbReference type="RefSeq" id="WP_028931283.1">
    <property type="nucleotide sequence ID" value="NZ_AUII01000023.1"/>
</dbReference>
<keyword evidence="3" id="KW-0812">Transmembrane</keyword>
<evidence type="ECO:0000256" key="1">
    <source>
        <dbReference type="SAM" id="Coils"/>
    </source>
</evidence>
<reference evidence="4 5" key="1">
    <citation type="submission" date="2019-07" db="EMBL/GenBank/DDBJ databases">
        <title>Whole genome shotgun sequence of Pseudonocardia asaccharolytica NBRC 16224.</title>
        <authorList>
            <person name="Hosoyama A."/>
            <person name="Uohara A."/>
            <person name="Ohji S."/>
            <person name="Ichikawa N."/>
        </authorList>
    </citation>
    <scope>NUCLEOTIDE SEQUENCE [LARGE SCALE GENOMIC DNA]</scope>
    <source>
        <strain evidence="4 5">NBRC 16224</strain>
    </source>
</reference>
<sequence>MQLPISPEVLIPLAAGVAAVIIALVVLLARRRRNGRDVAAEPVAEPIHTDWTGEGANGPSEPVLRASATGQTQPVTVAEAVAERMASTAEPDPPPRQAAVPADHASSQAESNGNPERHGTGHGQPSDPASRPAAAGSSGTVADAVTQAFAARSAATRVTATSRDDAAASGEVRAVPPRGDIRDRLLEVLLDDPVRAIGAAVDLQRALGRLEKLTEAVRQEREALSSMLRRLVDAGLDVDQIGRLSGLSTDDVRAMLGTSAARRT</sequence>
<organism evidence="4 5">
    <name type="scientific">Pseudonocardia asaccharolytica DSM 44247 = NBRC 16224</name>
    <dbReference type="NCBI Taxonomy" id="1123024"/>
    <lineage>
        <taxon>Bacteria</taxon>
        <taxon>Bacillati</taxon>
        <taxon>Actinomycetota</taxon>
        <taxon>Actinomycetes</taxon>
        <taxon>Pseudonocardiales</taxon>
        <taxon>Pseudonocardiaceae</taxon>
        <taxon>Pseudonocardia</taxon>
    </lineage>
</organism>
<dbReference type="AlphaFoldDB" id="A0A511D089"/>
<comment type="caution">
    <text evidence="4">The sequence shown here is derived from an EMBL/GenBank/DDBJ whole genome shotgun (WGS) entry which is preliminary data.</text>
</comment>
<proteinExistence type="predicted"/>
<feature type="region of interest" description="Disordered" evidence="2">
    <location>
        <begin position="48"/>
        <end position="140"/>
    </location>
</feature>
<feature type="transmembrane region" description="Helical" evidence="3">
    <location>
        <begin position="12"/>
        <end position="29"/>
    </location>
</feature>
<keyword evidence="3" id="KW-1133">Transmembrane helix</keyword>
<evidence type="ECO:0000256" key="3">
    <source>
        <dbReference type="SAM" id="Phobius"/>
    </source>
</evidence>
<evidence type="ECO:0000313" key="5">
    <source>
        <dbReference type="Proteomes" id="UP000321328"/>
    </source>
</evidence>
<name>A0A511D089_9PSEU</name>
<evidence type="ECO:0000313" key="4">
    <source>
        <dbReference type="EMBL" id="GEL18210.1"/>
    </source>
</evidence>
<accession>A0A511D089</accession>
<keyword evidence="5" id="KW-1185">Reference proteome</keyword>
<protein>
    <submittedName>
        <fullName evidence="4">Uncharacterized protein</fullName>
    </submittedName>
</protein>
<dbReference type="EMBL" id="BJVI01000017">
    <property type="protein sequence ID" value="GEL18210.1"/>
    <property type="molecule type" value="Genomic_DNA"/>
</dbReference>
<gene>
    <name evidence="4" type="ORF">PA7_20470</name>
</gene>
<feature type="compositionally biased region" description="Polar residues" evidence="2">
    <location>
        <begin position="105"/>
        <end position="114"/>
    </location>
</feature>
<keyword evidence="3" id="KW-0472">Membrane</keyword>
<feature type="compositionally biased region" description="Low complexity" evidence="2">
    <location>
        <begin position="125"/>
        <end position="140"/>
    </location>
</feature>
<dbReference type="OrthoDB" id="3579897at2"/>
<evidence type="ECO:0000256" key="2">
    <source>
        <dbReference type="SAM" id="MobiDB-lite"/>
    </source>
</evidence>
<feature type="coiled-coil region" evidence="1">
    <location>
        <begin position="200"/>
        <end position="230"/>
    </location>
</feature>
<dbReference type="Proteomes" id="UP000321328">
    <property type="component" value="Unassembled WGS sequence"/>
</dbReference>
<keyword evidence="1" id="KW-0175">Coiled coil</keyword>